<dbReference type="AlphaFoldDB" id="A0A9R1XK54"/>
<organism evidence="1 2">
    <name type="scientific">Lactuca sativa</name>
    <name type="common">Garden lettuce</name>
    <dbReference type="NCBI Taxonomy" id="4236"/>
    <lineage>
        <taxon>Eukaryota</taxon>
        <taxon>Viridiplantae</taxon>
        <taxon>Streptophyta</taxon>
        <taxon>Embryophyta</taxon>
        <taxon>Tracheophyta</taxon>
        <taxon>Spermatophyta</taxon>
        <taxon>Magnoliopsida</taxon>
        <taxon>eudicotyledons</taxon>
        <taxon>Gunneridae</taxon>
        <taxon>Pentapetalae</taxon>
        <taxon>asterids</taxon>
        <taxon>campanulids</taxon>
        <taxon>Asterales</taxon>
        <taxon>Asteraceae</taxon>
        <taxon>Cichorioideae</taxon>
        <taxon>Cichorieae</taxon>
        <taxon>Lactucinae</taxon>
        <taxon>Lactuca</taxon>
    </lineage>
</organism>
<proteinExistence type="predicted"/>
<protein>
    <submittedName>
        <fullName evidence="1">Uncharacterized protein</fullName>
    </submittedName>
</protein>
<dbReference type="Proteomes" id="UP000235145">
    <property type="component" value="Unassembled WGS sequence"/>
</dbReference>
<name>A0A9R1XK54_LACSA</name>
<keyword evidence="2" id="KW-1185">Reference proteome</keyword>
<accession>A0A9R1XK54</accession>
<reference evidence="1 2" key="1">
    <citation type="journal article" date="2017" name="Nat. Commun.">
        <title>Genome assembly with in vitro proximity ligation data and whole-genome triplication in lettuce.</title>
        <authorList>
            <person name="Reyes-Chin-Wo S."/>
            <person name="Wang Z."/>
            <person name="Yang X."/>
            <person name="Kozik A."/>
            <person name="Arikit S."/>
            <person name="Song C."/>
            <person name="Xia L."/>
            <person name="Froenicke L."/>
            <person name="Lavelle D.O."/>
            <person name="Truco M.J."/>
            <person name="Xia R."/>
            <person name="Zhu S."/>
            <person name="Xu C."/>
            <person name="Xu H."/>
            <person name="Xu X."/>
            <person name="Cox K."/>
            <person name="Korf I."/>
            <person name="Meyers B.C."/>
            <person name="Michelmore R.W."/>
        </authorList>
    </citation>
    <scope>NUCLEOTIDE SEQUENCE [LARGE SCALE GENOMIC DNA]</scope>
    <source>
        <strain evidence="2">cv. Salinas</strain>
        <tissue evidence="1">Seedlings</tissue>
    </source>
</reference>
<gene>
    <name evidence="1" type="ORF">LSAT_V11C300144610</name>
</gene>
<evidence type="ECO:0000313" key="2">
    <source>
        <dbReference type="Proteomes" id="UP000235145"/>
    </source>
</evidence>
<evidence type="ECO:0000313" key="1">
    <source>
        <dbReference type="EMBL" id="KAJ0217735.1"/>
    </source>
</evidence>
<sequence>MLITEIEVTLDTSKYSDEKDRFAKCYRSIVERKVERYIWGLRTNIREFVEIQKLGTLYSTINVAQGREREKNRQGEIGISGKVNGIVRIDSKKIKISGKDVRLNCPQNKANNNQRMVAEKGNQSGDENEEMKRVKGIASHMTAQEAQETPCLNMKAKAFRNKYLL</sequence>
<comment type="caution">
    <text evidence="1">The sequence shown here is derived from an EMBL/GenBank/DDBJ whole genome shotgun (WGS) entry which is preliminary data.</text>
</comment>
<dbReference type="EMBL" id="NBSK02000003">
    <property type="protein sequence ID" value="KAJ0217735.1"/>
    <property type="molecule type" value="Genomic_DNA"/>
</dbReference>